<proteinExistence type="predicted"/>
<evidence type="ECO:0000313" key="1">
    <source>
        <dbReference type="EMBL" id="VAW02175.1"/>
    </source>
</evidence>
<dbReference type="AlphaFoldDB" id="A0A3B0S765"/>
<reference evidence="1" key="1">
    <citation type="submission" date="2018-06" db="EMBL/GenBank/DDBJ databases">
        <authorList>
            <person name="Zhirakovskaya E."/>
        </authorList>
    </citation>
    <scope>NUCLEOTIDE SEQUENCE</scope>
</reference>
<dbReference type="EMBL" id="UOEK01000229">
    <property type="protein sequence ID" value="VAW02175.1"/>
    <property type="molecule type" value="Genomic_DNA"/>
</dbReference>
<gene>
    <name evidence="1" type="ORF">MNBD_ACTINO02-2819</name>
</gene>
<protein>
    <submittedName>
        <fullName evidence="1">Uncharacterized protein</fullName>
    </submittedName>
</protein>
<accession>A0A3B0S765</accession>
<organism evidence="1">
    <name type="scientific">hydrothermal vent metagenome</name>
    <dbReference type="NCBI Taxonomy" id="652676"/>
    <lineage>
        <taxon>unclassified sequences</taxon>
        <taxon>metagenomes</taxon>
        <taxon>ecological metagenomes</taxon>
    </lineage>
</organism>
<sequence length="110" mass="12203">MTTRLRTWSAAAAFLTFAALVPLTATPATAATDTTYLDEGYESTPATWSAGWFDADIGARNRITSIADGIDGQGIKVTIPRDEHFGSAMRWEFEANGKTEPDELYYRYWL</sequence>
<feature type="non-terminal residue" evidence="1">
    <location>
        <position position="110"/>
    </location>
</feature>
<name>A0A3B0S765_9ZZZZ</name>